<dbReference type="Gene3D" id="3.40.50.720">
    <property type="entry name" value="NAD(P)-binding Rossmann-like Domain"/>
    <property type="match status" value="1"/>
</dbReference>
<keyword evidence="2" id="KW-0560">Oxidoreductase</keyword>
<dbReference type="InterPro" id="IPR020904">
    <property type="entry name" value="Sc_DH/Rdtase_CS"/>
</dbReference>
<dbReference type="InterPro" id="IPR002347">
    <property type="entry name" value="SDR_fam"/>
</dbReference>
<accession>A0A5R9QDN1</accession>
<protein>
    <submittedName>
        <fullName evidence="6">Short-chain dehydrogenase</fullName>
    </submittedName>
</protein>
<comment type="similarity">
    <text evidence="1 3">Belongs to the short-chain dehydrogenases/reductases (SDR) family.</text>
</comment>
<name>A0A5R9QDN1_9GAMM</name>
<dbReference type="Pfam" id="PF00106">
    <property type="entry name" value="adh_short"/>
    <property type="match status" value="1"/>
</dbReference>
<keyword evidence="7" id="KW-1185">Reference proteome</keyword>
<dbReference type="PROSITE" id="PS00061">
    <property type="entry name" value="ADH_SHORT"/>
    <property type="match status" value="1"/>
</dbReference>
<feature type="region of interest" description="Disordered" evidence="4">
    <location>
        <begin position="273"/>
        <end position="292"/>
    </location>
</feature>
<evidence type="ECO:0000313" key="6">
    <source>
        <dbReference type="EMBL" id="TLX63229.1"/>
    </source>
</evidence>
<dbReference type="OrthoDB" id="9810734at2"/>
<dbReference type="PRINTS" id="PR00080">
    <property type="entry name" value="SDRFAMILY"/>
</dbReference>
<keyword evidence="5" id="KW-1133">Transmembrane helix</keyword>
<sequence>MSITLKPLREQVIVITGASSGIGLATARMAVDAGAKVVLVARNEDALIEIERELKSGDNVLYVVADVGEREDLERVARETTARFGGFDTWINNAGSSIWGRFDQVSDEDTRQVMRTNFWGTHYGSSIAVAHLRNKGGALINIGSVESVAALPFHASYSASKHAIKAMTDVLRLELEKSGTPISVTLVRPASTDTQFMDHSKNVMPSAPIFPPPVYAPEVVAQAILHAAEHPQRDVYIGNAKLLSRLAENAPRLTDWVRRSVIYDWLQSGKPDSNRKGALHAADPTVDGHASGRYPGHVAQSSLYTRASQHPIATTAAVALGALALFSLVGRKRH</sequence>
<dbReference type="AlphaFoldDB" id="A0A5R9QDN1"/>
<evidence type="ECO:0000256" key="4">
    <source>
        <dbReference type="SAM" id="MobiDB-lite"/>
    </source>
</evidence>
<evidence type="ECO:0000256" key="5">
    <source>
        <dbReference type="SAM" id="Phobius"/>
    </source>
</evidence>
<comment type="caution">
    <text evidence="6">The sequence shown here is derived from an EMBL/GenBank/DDBJ whole genome shotgun (WGS) entry which is preliminary data.</text>
</comment>
<dbReference type="EMBL" id="QLAG01000013">
    <property type="protein sequence ID" value="TLX63229.1"/>
    <property type="molecule type" value="Genomic_DNA"/>
</dbReference>
<keyword evidence="5" id="KW-0812">Transmembrane</keyword>
<dbReference type="Proteomes" id="UP000306753">
    <property type="component" value="Unassembled WGS sequence"/>
</dbReference>
<organism evidence="6 7">
    <name type="scientific">Stutzerimonas nosocomialis</name>
    <dbReference type="NCBI Taxonomy" id="1056496"/>
    <lineage>
        <taxon>Bacteria</taxon>
        <taxon>Pseudomonadati</taxon>
        <taxon>Pseudomonadota</taxon>
        <taxon>Gammaproteobacteria</taxon>
        <taxon>Pseudomonadales</taxon>
        <taxon>Pseudomonadaceae</taxon>
        <taxon>Stutzerimonas</taxon>
    </lineage>
</organism>
<dbReference type="RefSeq" id="WP_138408130.1">
    <property type="nucleotide sequence ID" value="NZ_QLAE01000011.1"/>
</dbReference>
<proteinExistence type="inferred from homology"/>
<gene>
    <name evidence="6" type="ORF">DN820_11885</name>
</gene>
<evidence type="ECO:0000256" key="3">
    <source>
        <dbReference type="RuleBase" id="RU000363"/>
    </source>
</evidence>
<dbReference type="InterPro" id="IPR036291">
    <property type="entry name" value="NAD(P)-bd_dom_sf"/>
</dbReference>
<dbReference type="GO" id="GO:0016020">
    <property type="term" value="C:membrane"/>
    <property type="evidence" value="ECO:0007669"/>
    <property type="project" value="TreeGrafter"/>
</dbReference>
<keyword evidence="5" id="KW-0472">Membrane</keyword>
<dbReference type="PANTHER" id="PTHR44196:SF1">
    <property type="entry name" value="DEHYDROGENASE_REDUCTASE SDR FAMILY MEMBER 7B"/>
    <property type="match status" value="1"/>
</dbReference>
<dbReference type="GO" id="GO:0016491">
    <property type="term" value="F:oxidoreductase activity"/>
    <property type="evidence" value="ECO:0007669"/>
    <property type="project" value="UniProtKB-KW"/>
</dbReference>
<dbReference type="SUPFAM" id="SSF51735">
    <property type="entry name" value="NAD(P)-binding Rossmann-fold domains"/>
    <property type="match status" value="1"/>
</dbReference>
<dbReference type="NCBIfam" id="NF005495">
    <property type="entry name" value="PRK07109.1"/>
    <property type="match status" value="1"/>
</dbReference>
<evidence type="ECO:0000313" key="7">
    <source>
        <dbReference type="Proteomes" id="UP000306753"/>
    </source>
</evidence>
<reference evidence="6 7" key="1">
    <citation type="journal article" date="2017" name="Eur. J. Clin. Microbiol. Infect. Dis.">
        <title>Uncommonly isolated clinical Pseudomonas: identification and phylogenetic assignation.</title>
        <authorList>
            <person name="Mulet M."/>
            <person name="Gomila M."/>
            <person name="Ramirez A."/>
            <person name="Cardew S."/>
            <person name="Moore E.R."/>
            <person name="Lalucat J."/>
            <person name="Garcia-Valdes E."/>
        </authorList>
    </citation>
    <scope>NUCLEOTIDE SEQUENCE [LARGE SCALE GENOMIC DNA]</scope>
    <source>
        <strain evidence="6 7">SD129</strain>
    </source>
</reference>
<feature type="transmembrane region" description="Helical" evidence="5">
    <location>
        <begin position="312"/>
        <end position="330"/>
    </location>
</feature>
<evidence type="ECO:0000256" key="2">
    <source>
        <dbReference type="ARBA" id="ARBA00023002"/>
    </source>
</evidence>
<dbReference type="PANTHER" id="PTHR44196">
    <property type="entry name" value="DEHYDROGENASE/REDUCTASE SDR FAMILY MEMBER 7B"/>
    <property type="match status" value="1"/>
</dbReference>
<dbReference type="PRINTS" id="PR00081">
    <property type="entry name" value="GDHRDH"/>
</dbReference>
<evidence type="ECO:0000256" key="1">
    <source>
        <dbReference type="ARBA" id="ARBA00006484"/>
    </source>
</evidence>